<reference evidence="3 4" key="1">
    <citation type="submission" date="2022-11" db="EMBL/GenBank/DDBJ databases">
        <title>Minimal conservation of predation-associated metabolite biosynthetic gene clusters underscores biosynthetic potential of Myxococcota including descriptions for ten novel species: Archangium lansinium sp. nov., Myxococcus landrumus sp. nov., Nannocystis bai.</title>
        <authorList>
            <person name="Ahearne A."/>
            <person name="Stevens C."/>
            <person name="Dowd S."/>
        </authorList>
    </citation>
    <scope>NUCLEOTIDE SEQUENCE [LARGE SCALE GENOMIC DNA]</scope>
    <source>
        <strain evidence="3 4">BB15-2</strain>
    </source>
</reference>
<gene>
    <name evidence="3" type="ORF">POL25_28620</name>
</gene>
<feature type="coiled-coil region" evidence="1">
    <location>
        <begin position="227"/>
        <end position="272"/>
    </location>
</feature>
<keyword evidence="4" id="KW-1185">Reference proteome</keyword>
<keyword evidence="1" id="KW-0175">Coiled coil</keyword>
<evidence type="ECO:0000313" key="4">
    <source>
        <dbReference type="Proteomes" id="UP001221686"/>
    </source>
</evidence>
<name>A0ABT5E7M1_9BACT</name>
<accession>A0ABT5E7M1</accession>
<feature type="compositionally biased region" description="Pro residues" evidence="2">
    <location>
        <begin position="131"/>
        <end position="140"/>
    </location>
</feature>
<evidence type="ECO:0000256" key="2">
    <source>
        <dbReference type="SAM" id="MobiDB-lite"/>
    </source>
</evidence>
<feature type="region of interest" description="Disordered" evidence="2">
    <location>
        <begin position="121"/>
        <end position="185"/>
    </location>
</feature>
<feature type="region of interest" description="Disordered" evidence="2">
    <location>
        <begin position="299"/>
        <end position="321"/>
    </location>
</feature>
<dbReference type="Proteomes" id="UP001221686">
    <property type="component" value="Unassembled WGS sequence"/>
</dbReference>
<dbReference type="EMBL" id="JAQNDL010000003">
    <property type="protein sequence ID" value="MDC0720903.1"/>
    <property type="molecule type" value="Genomic_DNA"/>
</dbReference>
<proteinExistence type="predicted"/>
<organism evidence="3 4">
    <name type="scientific">Nannocystis bainbridge</name>
    <dbReference type="NCBI Taxonomy" id="2995303"/>
    <lineage>
        <taxon>Bacteria</taxon>
        <taxon>Pseudomonadati</taxon>
        <taxon>Myxococcota</taxon>
        <taxon>Polyangia</taxon>
        <taxon>Nannocystales</taxon>
        <taxon>Nannocystaceae</taxon>
        <taxon>Nannocystis</taxon>
    </lineage>
</organism>
<dbReference type="RefSeq" id="WP_272089412.1">
    <property type="nucleotide sequence ID" value="NZ_JAQNDL010000003.1"/>
</dbReference>
<feature type="region of interest" description="Disordered" evidence="2">
    <location>
        <begin position="198"/>
        <end position="225"/>
    </location>
</feature>
<feature type="compositionally biased region" description="Low complexity" evidence="2">
    <location>
        <begin position="141"/>
        <end position="156"/>
    </location>
</feature>
<evidence type="ECO:0000313" key="3">
    <source>
        <dbReference type="EMBL" id="MDC0720903.1"/>
    </source>
</evidence>
<evidence type="ECO:0000256" key="1">
    <source>
        <dbReference type="SAM" id="Coils"/>
    </source>
</evidence>
<feature type="compositionally biased region" description="Basic and acidic residues" evidence="2">
    <location>
        <begin position="163"/>
        <end position="175"/>
    </location>
</feature>
<feature type="compositionally biased region" description="Low complexity" evidence="2">
    <location>
        <begin position="121"/>
        <end position="130"/>
    </location>
</feature>
<sequence>MKIFDGVELKPALSPTMQGAISWALLIANTLIEAGNCRDERQARESGTTRPTTLEQVMQQSGLRIPGIEEALQELMGGTEEAKQAAELLINNPDPAVLLQKFAQHFGLTIMAEPAAPATAAAPQASASTTPPSPACPPFGSPSSVPPTMAAPAASAIRATPHSRPDLTHQARDAAPHPMDAPALRPPQFRADFTREAREAVKATASASPPESTSKSPESADSRASLVEMVERQLGALRRRMEMHQAEIDERIGHAESELGALRERLRELLTAPRPRAREPVPATMAAAFEVPTVVEPRVASARDSTPERQPPAAETGGGSAVERFEDVAEPLPLVATENEVVHAVELVGAFGDEVEAQHRQSTTRLSRVEHELHVMRDLVARAEEVAQSEEAGAASG</sequence>
<feature type="compositionally biased region" description="Low complexity" evidence="2">
    <location>
        <begin position="202"/>
        <end position="219"/>
    </location>
</feature>
<comment type="caution">
    <text evidence="3">The sequence shown here is derived from an EMBL/GenBank/DDBJ whole genome shotgun (WGS) entry which is preliminary data.</text>
</comment>
<protein>
    <submittedName>
        <fullName evidence="3">Uncharacterized protein</fullName>
    </submittedName>
</protein>